<evidence type="ECO:0000313" key="4">
    <source>
        <dbReference type="Proteomes" id="UP000215999"/>
    </source>
</evidence>
<keyword evidence="4" id="KW-1185">Reference proteome</keyword>
<dbReference type="InterPro" id="IPR007069">
    <property type="entry name" value="Transposase_32"/>
</dbReference>
<feature type="domain" description="Transposase zinc-binding" evidence="2">
    <location>
        <begin position="9"/>
        <end position="97"/>
    </location>
</feature>
<organism evidence="3 4">
    <name type="scientific">Photobacterium sanguinicancri</name>
    <dbReference type="NCBI Taxonomy" id="875932"/>
    <lineage>
        <taxon>Bacteria</taxon>
        <taxon>Pseudomonadati</taxon>
        <taxon>Pseudomonadota</taxon>
        <taxon>Gammaproteobacteria</taxon>
        <taxon>Vibrionales</taxon>
        <taxon>Vibrionaceae</taxon>
        <taxon>Photobacterium</taxon>
    </lineage>
</organism>
<evidence type="ECO:0000259" key="2">
    <source>
        <dbReference type="Pfam" id="PF14319"/>
    </source>
</evidence>
<comment type="caution">
    <text evidence="3">The sequence shown here is derived from an EMBL/GenBank/DDBJ whole genome shotgun (WGS) entry which is preliminary data.</text>
</comment>
<dbReference type="EMBL" id="NOIF01000352">
    <property type="protein sequence ID" value="OZS41398.1"/>
    <property type="molecule type" value="Genomic_DNA"/>
</dbReference>
<gene>
    <name evidence="3" type="ORF">ASV53_23945</name>
</gene>
<dbReference type="PANTHER" id="PTHR37023">
    <property type="entry name" value="TRANSPOSASE"/>
    <property type="match status" value="1"/>
</dbReference>
<dbReference type="PANTHER" id="PTHR37023:SF1">
    <property type="entry name" value="ISSOD25 TRANSPOSASE TNPA_ISSOD25"/>
    <property type="match status" value="1"/>
</dbReference>
<evidence type="ECO:0000259" key="1">
    <source>
        <dbReference type="Pfam" id="PF04986"/>
    </source>
</evidence>
<protein>
    <submittedName>
        <fullName evidence="3">IS91 family transposase</fullName>
    </submittedName>
</protein>
<dbReference type="Proteomes" id="UP000215999">
    <property type="component" value="Unassembled WGS sequence"/>
</dbReference>
<sequence length="377" mass="43301">MACSVQGFLQQALEPYLQSHRLPRYQLKGVSQLRACRTAAMGGHALYCGNGHFNGYWYNSCGHRSCPQCGALKREQWQRKVEGFILDCPHHHWVFTLPHALHVLWFYNREQCQQLLFKSVRETIQDLSADREYLGARAGCILALHTWARNLSFHPHIHCLVTHGGLRENEWVKPKKDILFPAKVMMKLFRGKYLSVLRGLLADGELSYPPELSQAQVASLLNKWGRQDWIVHCTRQYSHGHGVAKYLARYIRGGAIKNTQLRHVSDTEVRYSYKSHQTQRTESMTLTYNDFMARIVSHVALPRKQQYHFVGLYHNRSREGLNQARLCLGQAEVGEVKAVSWREFMGAKGDTPCCEACGEQITVLKRVKFIGGDVKFC</sequence>
<dbReference type="InterPro" id="IPR026889">
    <property type="entry name" value="Zn_Tnp"/>
</dbReference>
<accession>A0ABX4FR34</accession>
<reference evidence="3 4" key="1">
    <citation type="journal article" date="2016" name="Antonie Van Leeuwenhoek">
        <title>Photobacterium sanguinicancri sp. nov. isolated from marine animals.</title>
        <authorList>
            <person name="Gomez-Gil B."/>
            <person name="Roque A."/>
            <person name="Rotllant G."/>
            <person name="Romalde J.L."/>
            <person name="Doce A."/>
            <person name="Eggermont M."/>
            <person name="Defoirdt T."/>
        </authorList>
    </citation>
    <scope>NUCLEOTIDE SEQUENCE [LARGE SCALE GENOMIC DNA]</scope>
    <source>
        <strain evidence="3 4">CAIM 1827</strain>
    </source>
</reference>
<dbReference type="Pfam" id="PF14319">
    <property type="entry name" value="Zn_Tnp_IS91"/>
    <property type="match status" value="1"/>
</dbReference>
<evidence type="ECO:0000313" key="3">
    <source>
        <dbReference type="EMBL" id="OZS41398.1"/>
    </source>
</evidence>
<proteinExistence type="predicted"/>
<dbReference type="NCBIfam" id="NF033538">
    <property type="entry name" value="transpos_IS91"/>
    <property type="match status" value="1"/>
</dbReference>
<feature type="domain" description="Transposase IS801/IS1294" evidence="1">
    <location>
        <begin position="139"/>
        <end position="317"/>
    </location>
</feature>
<dbReference type="RefSeq" id="WP_094958983.1">
    <property type="nucleotide sequence ID" value="NZ_NOIF01000352.1"/>
</dbReference>
<name>A0ABX4FR34_9GAMM</name>
<dbReference type="InterPro" id="IPR054832">
    <property type="entry name" value="transpos_IS91"/>
</dbReference>
<dbReference type="Pfam" id="PF04986">
    <property type="entry name" value="Y2_Tnp"/>
    <property type="match status" value="1"/>
</dbReference>